<gene>
    <name evidence="1" type="ORF">NPIL_255881</name>
</gene>
<accession>A0A8X6PSG8</accession>
<organism evidence="1 2">
    <name type="scientific">Nephila pilipes</name>
    <name type="common">Giant wood spider</name>
    <name type="synonym">Nephila maculata</name>
    <dbReference type="NCBI Taxonomy" id="299642"/>
    <lineage>
        <taxon>Eukaryota</taxon>
        <taxon>Metazoa</taxon>
        <taxon>Ecdysozoa</taxon>
        <taxon>Arthropoda</taxon>
        <taxon>Chelicerata</taxon>
        <taxon>Arachnida</taxon>
        <taxon>Araneae</taxon>
        <taxon>Araneomorphae</taxon>
        <taxon>Entelegynae</taxon>
        <taxon>Araneoidea</taxon>
        <taxon>Nephilidae</taxon>
        <taxon>Nephila</taxon>
    </lineage>
</organism>
<name>A0A8X6PSG8_NEPPI</name>
<keyword evidence="2" id="KW-1185">Reference proteome</keyword>
<sequence length="90" mass="10175">MIDSKSLTLYLKEVMVGESVLGKYAGGHGRSTILQEDGYVSLMAKKNRHLIPCKLSLELAIIISICTFARTIFEQLNPARLYTWKPVKYI</sequence>
<dbReference type="AlphaFoldDB" id="A0A8X6PSG8"/>
<proteinExistence type="predicted"/>
<evidence type="ECO:0000313" key="2">
    <source>
        <dbReference type="Proteomes" id="UP000887013"/>
    </source>
</evidence>
<dbReference type="Proteomes" id="UP000887013">
    <property type="component" value="Unassembled WGS sequence"/>
</dbReference>
<reference evidence="1" key="1">
    <citation type="submission" date="2020-08" db="EMBL/GenBank/DDBJ databases">
        <title>Multicomponent nature underlies the extraordinary mechanical properties of spider dragline silk.</title>
        <authorList>
            <person name="Kono N."/>
            <person name="Nakamura H."/>
            <person name="Mori M."/>
            <person name="Yoshida Y."/>
            <person name="Ohtoshi R."/>
            <person name="Malay A.D."/>
            <person name="Moran D.A.P."/>
            <person name="Tomita M."/>
            <person name="Numata K."/>
            <person name="Arakawa K."/>
        </authorList>
    </citation>
    <scope>NUCLEOTIDE SEQUENCE</scope>
</reference>
<dbReference type="EMBL" id="BMAW01024203">
    <property type="protein sequence ID" value="GFT86914.1"/>
    <property type="molecule type" value="Genomic_DNA"/>
</dbReference>
<evidence type="ECO:0000313" key="1">
    <source>
        <dbReference type="EMBL" id="GFT86914.1"/>
    </source>
</evidence>
<protein>
    <submittedName>
        <fullName evidence="1">Uncharacterized protein</fullName>
    </submittedName>
</protein>
<comment type="caution">
    <text evidence="1">The sequence shown here is derived from an EMBL/GenBank/DDBJ whole genome shotgun (WGS) entry which is preliminary data.</text>
</comment>